<protein>
    <submittedName>
        <fullName evidence="1">Uncharacterized protein</fullName>
    </submittedName>
</protein>
<dbReference type="AlphaFoldDB" id="A0A8X6QVQ4"/>
<dbReference type="EMBL" id="BMAW01037466">
    <property type="protein sequence ID" value="GFU48493.1"/>
    <property type="molecule type" value="Genomic_DNA"/>
</dbReference>
<proteinExistence type="predicted"/>
<keyword evidence="2" id="KW-1185">Reference proteome</keyword>
<accession>A0A8X6QVQ4</accession>
<organism evidence="1 2">
    <name type="scientific">Nephila pilipes</name>
    <name type="common">Giant wood spider</name>
    <name type="synonym">Nephila maculata</name>
    <dbReference type="NCBI Taxonomy" id="299642"/>
    <lineage>
        <taxon>Eukaryota</taxon>
        <taxon>Metazoa</taxon>
        <taxon>Ecdysozoa</taxon>
        <taxon>Arthropoda</taxon>
        <taxon>Chelicerata</taxon>
        <taxon>Arachnida</taxon>
        <taxon>Araneae</taxon>
        <taxon>Araneomorphae</taxon>
        <taxon>Entelegynae</taxon>
        <taxon>Araneoidea</taxon>
        <taxon>Nephilidae</taxon>
        <taxon>Nephila</taxon>
    </lineage>
</organism>
<evidence type="ECO:0000313" key="1">
    <source>
        <dbReference type="EMBL" id="GFU48493.1"/>
    </source>
</evidence>
<dbReference type="Proteomes" id="UP000887013">
    <property type="component" value="Unassembled WGS sequence"/>
</dbReference>
<gene>
    <name evidence="1" type="ORF">NPIL_45691</name>
</gene>
<evidence type="ECO:0000313" key="2">
    <source>
        <dbReference type="Proteomes" id="UP000887013"/>
    </source>
</evidence>
<name>A0A8X6QVQ4_NEPPI</name>
<sequence length="86" mass="9620">MSLTQKGMATVSSPKIDQSRIAWMEGSIISLESCRETVANITLLAYPKTDAQYTLIVNLYETSILVLFYSNCTTKLCNCYNLAQEN</sequence>
<reference evidence="1" key="1">
    <citation type="submission" date="2020-08" db="EMBL/GenBank/DDBJ databases">
        <title>Multicomponent nature underlies the extraordinary mechanical properties of spider dragline silk.</title>
        <authorList>
            <person name="Kono N."/>
            <person name="Nakamura H."/>
            <person name="Mori M."/>
            <person name="Yoshida Y."/>
            <person name="Ohtoshi R."/>
            <person name="Malay A.D."/>
            <person name="Moran D.A.P."/>
            <person name="Tomita M."/>
            <person name="Numata K."/>
            <person name="Arakawa K."/>
        </authorList>
    </citation>
    <scope>NUCLEOTIDE SEQUENCE</scope>
</reference>
<comment type="caution">
    <text evidence="1">The sequence shown here is derived from an EMBL/GenBank/DDBJ whole genome shotgun (WGS) entry which is preliminary data.</text>
</comment>